<name>A0A0F9CQP6_9ZZZZ</name>
<sequence length="75" mass="7740">MVDGCYSKLDDQTGFPGGIRQGGHSAVILILASVQGDRGDTRLKGPAGDGLTHRGGGVYVSAKGDFVPQLLIDRA</sequence>
<protein>
    <submittedName>
        <fullName evidence="1">Uncharacterized protein</fullName>
    </submittedName>
</protein>
<organism evidence="1">
    <name type="scientific">marine sediment metagenome</name>
    <dbReference type="NCBI Taxonomy" id="412755"/>
    <lineage>
        <taxon>unclassified sequences</taxon>
        <taxon>metagenomes</taxon>
        <taxon>ecological metagenomes</taxon>
    </lineage>
</organism>
<feature type="non-terminal residue" evidence="1">
    <location>
        <position position="75"/>
    </location>
</feature>
<proteinExistence type="predicted"/>
<gene>
    <name evidence="1" type="ORF">LCGC14_2292760</name>
</gene>
<comment type="caution">
    <text evidence="1">The sequence shown here is derived from an EMBL/GenBank/DDBJ whole genome shotgun (WGS) entry which is preliminary data.</text>
</comment>
<dbReference type="EMBL" id="LAZR01032152">
    <property type="protein sequence ID" value="KKL51708.1"/>
    <property type="molecule type" value="Genomic_DNA"/>
</dbReference>
<reference evidence="1" key="1">
    <citation type="journal article" date="2015" name="Nature">
        <title>Complex archaea that bridge the gap between prokaryotes and eukaryotes.</title>
        <authorList>
            <person name="Spang A."/>
            <person name="Saw J.H."/>
            <person name="Jorgensen S.L."/>
            <person name="Zaremba-Niedzwiedzka K."/>
            <person name="Martijn J."/>
            <person name="Lind A.E."/>
            <person name="van Eijk R."/>
            <person name="Schleper C."/>
            <person name="Guy L."/>
            <person name="Ettema T.J."/>
        </authorList>
    </citation>
    <scope>NUCLEOTIDE SEQUENCE</scope>
</reference>
<evidence type="ECO:0000313" key="1">
    <source>
        <dbReference type="EMBL" id="KKL51708.1"/>
    </source>
</evidence>
<accession>A0A0F9CQP6</accession>
<dbReference type="AlphaFoldDB" id="A0A0F9CQP6"/>